<dbReference type="InterPro" id="IPR038153">
    <property type="entry name" value="EvaA-like_sf"/>
</dbReference>
<dbReference type="InterPro" id="IPR005212">
    <property type="entry name" value="EvaA-like"/>
</dbReference>
<dbReference type="AlphaFoldDB" id="A0AAE3KJI7"/>
<evidence type="ECO:0000313" key="2">
    <source>
        <dbReference type="EMBL" id="MCP2170271.1"/>
    </source>
</evidence>
<dbReference type="EMBL" id="JAMTCK010000028">
    <property type="protein sequence ID" value="MCP2170271.1"/>
    <property type="molecule type" value="Genomic_DNA"/>
</dbReference>
<evidence type="ECO:0000259" key="1">
    <source>
        <dbReference type="Pfam" id="PF03559"/>
    </source>
</evidence>
<dbReference type="Gene3D" id="3.90.79.40">
    <property type="entry name" value="EvaA sugar 2,3-dehydratase subunit"/>
    <property type="match status" value="2"/>
</dbReference>
<comment type="caution">
    <text evidence="2">The sequence shown here is derived from an EMBL/GenBank/DDBJ whole genome shotgun (WGS) entry which is preliminary data.</text>
</comment>
<evidence type="ECO:0000313" key="3">
    <source>
        <dbReference type="Proteomes" id="UP001206128"/>
    </source>
</evidence>
<feature type="domain" description="dTDP-4-dehydro-6-deoxy-alpha-D-glucopyranose 2,3-dehydratase" evidence="1">
    <location>
        <begin position="33"/>
        <end position="235"/>
    </location>
</feature>
<feature type="domain" description="dTDP-4-dehydro-6-deoxy-alpha-D-glucopyranose 2,3-dehydratase" evidence="1">
    <location>
        <begin position="269"/>
        <end position="473"/>
    </location>
</feature>
<gene>
    <name evidence="2" type="ORF">LX83_007162</name>
</gene>
<keyword evidence="3" id="KW-1185">Reference proteome</keyword>
<dbReference type="GO" id="GO:0016829">
    <property type="term" value="F:lyase activity"/>
    <property type="evidence" value="ECO:0007669"/>
    <property type="project" value="InterPro"/>
</dbReference>
<accession>A0AAE3KJI7</accession>
<reference evidence="2" key="1">
    <citation type="submission" date="2022-06" db="EMBL/GenBank/DDBJ databases">
        <title>Genomic Encyclopedia of Archaeal and Bacterial Type Strains, Phase II (KMG-II): from individual species to whole genera.</title>
        <authorList>
            <person name="Goeker M."/>
        </authorList>
    </citation>
    <scope>NUCLEOTIDE SEQUENCE</scope>
    <source>
        <strain evidence="2">DSM 43935</strain>
    </source>
</reference>
<organism evidence="2 3">
    <name type="scientific">Goodfellowiella coeruleoviolacea</name>
    <dbReference type="NCBI Taxonomy" id="334858"/>
    <lineage>
        <taxon>Bacteria</taxon>
        <taxon>Bacillati</taxon>
        <taxon>Actinomycetota</taxon>
        <taxon>Actinomycetes</taxon>
        <taxon>Pseudonocardiales</taxon>
        <taxon>Pseudonocardiaceae</taxon>
        <taxon>Goodfellowiella</taxon>
    </lineage>
</organism>
<sequence length="477" mass="53809">MTYRDQLVGERTDVLDRFTLSAHVVDSPLTPNERVASWLAERAAVNQFQVERVPLDALSGWQFNAESGNLEHDSGRFFSVEGVRVRTDRTWIAEWTQPIIVQPEIGVLGILVREFDGVLHCLMQAKMEPGNINKIQLTPTVQATRSNYLGVHRGAQIPYLDYFTGEGGGRTLVDALQSEQGAWFLGKRNRNMVVETLDDVPEAADFCWLTIGQIRRLLAVDHLVNMDTRTVLSCIPFHAPGAFAEPASPFVASVLHSIGPDSSPVHEMTEVLSWLTELRARRELLQRRVPLYRAAEDGWYWTRDAVEHRSGKYFRIVGINAALGNREVPSWTQPILAPVDAGLLALITKRISGTLHVLVQARADAGSLNGAEMAPTVHCQPANYRDLPDHCRPHYLDQVLSADPARIRYDRMQSEEGGRFLHAVNRYLIVEADEDFPERTPAEYRWMTLRQLTSLLTHCNYLNVELRSLIACLNSVW</sequence>
<dbReference type="Proteomes" id="UP001206128">
    <property type="component" value="Unassembled WGS sequence"/>
</dbReference>
<dbReference type="RefSeq" id="WP_253780348.1">
    <property type="nucleotide sequence ID" value="NZ_JAMTCK010000028.1"/>
</dbReference>
<name>A0AAE3KJI7_9PSEU</name>
<protein>
    <submittedName>
        <fullName evidence="2">Oxidase EvaA</fullName>
    </submittedName>
</protein>
<dbReference type="Pfam" id="PF03559">
    <property type="entry name" value="Hexose_dehydrat"/>
    <property type="match status" value="2"/>
</dbReference>
<proteinExistence type="predicted"/>